<dbReference type="Pfam" id="PF00534">
    <property type="entry name" value="Glycos_transf_1"/>
    <property type="match status" value="1"/>
</dbReference>
<gene>
    <name evidence="2" type="ORF">HHX48_12925</name>
</gene>
<keyword evidence="3" id="KW-1185">Reference proteome</keyword>
<sequence length="298" mass="33507">MAKLFDADYKQVLSSRKRFFRYLHCITETVKIFKSGYRFVFVQNPSIVLSALAVIAKPIFGYKLIIDAHNAGVRPKEGKYPVLQWFNLTILRASDCVIVTNEPLKHYLTEKGILSAVVSDPLPDLTMPKKPDYSNFVFVVCSWAEDEPISVYIEVAKARSDLNFIFSGNFRKYFSEADLKNLPHNIILAGFVDEDEYVGLLHDAKAIVDLTEREDCLVCGAYEAISASQKVILSDTPVNRELFGNAAFYTKNNSGALNRSIDEALLTNAADNITQFKMSYNSRLDRAKSNVLSTLEST</sequence>
<protein>
    <submittedName>
        <fullName evidence="2">Glycosyltransferase</fullName>
    </submittedName>
</protein>
<dbReference type="Proteomes" id="UP000624419">
    <property type="component" value="Unassembled WGS sequence"/>
</dbReference>
<proteinExistence type="predicted"/>
<evidence type="ECO:0000259" key="1">
    <source>
        <dbReference type="Pfam" id="PF00534"/>
    </source>
</evidence>
<dbReference type="SUPFAM" id="SSF53756">
    <property type="entry name" value="UDP-Glycosyltransferase/glycogen phosphorylase"/>
    <property type="match status" value="1"/>
</dbReference>
<evidence type="ECO:0000313" key="3">
    <source>
        <dbReference type="Proteomes" id="UP000624419"/>
    </source>
</evidence>
<accession>A0ABR8LRS7</accession>
<reference evidence="2 3" key="1">
    <citation type="submission" date="2020-04" db="EMBL/GenBank/DDBJ databases">
        <title>Salinimonas sp. HHU 13199.</title>
        <authorList>
            <person name="Cui X."/>
            <person name="Zhang D."/>
        </authorList>
    </citation>
    <scope>NUCLEOTIDE SEQUENCE [LARGE SCALE GENOMIC DNA]</scope>
    <source>
        <strain evidence="2 3">HHU 13199</strain>
    </source>
</reference>
<comment type="caution">
    <text evidence="2">The sequence shown here is derived from an EMBL/GenBank/DDBJ whole genome shotgun (WGS) entry which is preliminary data.</text>
</comment>
<dbReference type="InterPro" id="IPR001296">
    <property type="entry name" value="Glyco_trans_1"/>
</dbReference>
<organism evidence="2 3">
    <name type="scientific">Salinimonas profundi</name>
    <dbReference type="NCBI Taxonomy" id="2729140"/>
    <lineage>
        <taxon>Bacteria</taxon>
        <taxon>Pseudomonadati</taxon>
        <taxon>Pseudomonadota</taxon>
        <taxon>Gammaproteobacteria</taxon>
        <taxon>Alteromonadales</taxon>
        <taxon>Alteromonadaceae</taxon>
        <taxon>Alteromonas/Salinimonas group</taxon>
        <taxon>Salinimonas</taxon>
    </lineage>
</organism>
<evidence type="ECO:0000313" key="2">
    <source>
        <dbReference type="EMBL" id="MBD3586644.1"/>
    </source>
</evidence>
<name>A0ABR8LRS7_9ALTE</name>
<feature type="domain" description="Glycosyl transferase family 1" evidence="1">
    <location>
        <begin position="134"/>
        <end position="273"/>
    </location>
</feature>
<dbReference type="Gene3D" id="3.40.50.2000">
    <property type="entry name" value="Glycogen Phosphorylase B"/>
    <property type="match status" value="1"/>
</dbReference>
<dbReference type="EMBL" id="JABBXD010000007">
    <property type="protein sequence ID" value="MBD3586644.1"/>
    <property type="molecule type" value="Genomic_DNA"/>
</dbReference>
<dbReference type="RefSeq" id="WP_191025759.1">
    <property type="nucleotide sequence ID" value="NZ_JABBXD010000007.1"/>
</dbReference>